<name>A0ABW9FPP3_9NOCA</name>
<comment type="subcellular location">
    <subcellularLocation>
        <location evidence="1">Cell membrane</location>
        <topology evidence="1">Multi-pass membrane protein</topology>
    </subcellularLocation>
</comment>
<dbReference type="Pfam" id="PF13396">
    <property type="entry name" value="PLDc_N"/>
    <property type="match status" value="1"/>
</dbReference>
<comment type="caution">
    <text evidence="8">The sequence shown here is derived from an EMBL/GenBank/DDBJ whole genome shotgun (WGS) entry which is preliminary data.</text>
</comment>
<proteinExistence type="predicted"/>
<dbReference type="Proteomes" id="UP001629744">
    <property type="component" value="Unassembled WGS sequence"/>
</dbReference>
<keyword evidence="2" id="KW-1003">Cell membrane</keyword>
<dbReference type="RefSeq" id="WP_348607382.1">
    <property type="nucleotide sequence ID" value="NZ_CP157276.1"/>
</dbReference>
<dbReference type="EMBL" id="JBDLNU010000001">
    <property type="protein sequence ID" value="MFM1727555.1"/>
    <property type="molecule type" value="Genomic_DNA"/>
</dbReference>
<feature type="domain" description="Cardiolipin synthase N-terminal" evidence="7">
    <location>
        <begin position="27"/>
        <end position="69"/>
    </location>
</feature>
<keyword evidence="3 6" id="KW-0812">Transmembrane</keyword>
<keyword evidence="4 6" id="KW-1133">Transmembrane helix</keyword>
<keyword evidence="9" id="KW-1185">Reference proteome</keyword>
<reference evidence="8 9" key="1">
    <citation type="submission" date="2023-11" db="EMBL/GenBank/DDBJ databases">
        <authorList>
            <person name="Val-Calvo J."/>
            <person name="Scortti M."/>
            <person name="Vazquez-Boland J."/>
        </authorList>
    </citation>
    <scope>NUCLEOTIDE SEQUENCE [LARGE SCALE GENOMIC DNA]</scope>
    <source>
        <strain evidence="8 9">DSM 46662</strain>
    </source>
</reference>
<evidence type="ECO:0000313" key="9">
    <source>
        <dbReference type="Proteomes" id="UP001629744"/>
    </source>
</evidence>
<evidence type="ECO:0000256" key="4">
    <source>
        <dbReference type="ARBA" id="ARBA00022989"/>
    </source>
</evidence>
<evidence type="ECO:0000256" key="2">
    <source>
        <dbReference type="ARBA" id="ARBA00022475"/>
    </source>
</evidence>
<gene>
    <name evidence="8" type="ORF">ABEU19_001016</name>
</gene>
<protein>
    <recommendedName>
        <fullName evidence="7">Cardiolipin synthase N-terminal domain-containing protein</fullName>
    </recommendedName>
</protein>
<evidence type="ECO:0000256" key="5">
    <source>
        <dbReference type="ARBA" id="ARBA00023136"/>
    </source>
</evidence>
<organism evidence="8 9">
    <name type="scientific">Prescottella soli</name>
    <dbReference type="NCBI Taxonomy" id="1543852"/>
    <lineage>
        <taxon>Bacteria</taxon>
        <taxon>Bacillati</taxon>
        <taxon>Actinomycetota</taxon>
        <taxon>Actinomycetes</taxon>
        <taxon>Mycobacteriales</taxon>
        <taxon>Nocardiaceae</taxon>
        <taxon>Prescottella</taxon>
    </lineage>
</organism>
<evidence type="ECO:0000259" key="7">
    <source>
        <dbReference type="Pfam" id="PF13396"/>
    </source>
</evidence>
<dbReference type="InterPro" id="IPR027379">
    <property type="entry name" value="CLS_N"/>
</dbReference>
<evidence type="ECO:0000256" key="6">
    <source>
        <dbReference type="SAM" id="Phobius"/>
    </source>
</evidence>
<feature type="transmembrane region" description="Helical" evidence="6">
    <location>
        <begin position="49"/>
        <end position="67"/>
    </location>
</feature>
<evidence type="ECO:0000313" key="8">
    <source>
        <dbReference type="EMBL" id="MFM1727555.1"/>
    </source>
</evidence>
<evidence type="ECO:0000256" key="3">
    <source>
        <dbReference type="ARBA" id="ARBA00022692"/>
    </source>
</evidence>
<keyword evidence="5 6" id="KW-0472">Membrane</keyword>
<sequence>MAKSKWTDLSPAKRASIIALAAVELSLAVSAWADLATRRREEINGSKGKWAAIIAVNIIGPLSYFRWGRKKSA</sequence>
<evidence type="ECO:0000256" key="1">
    <source>
        <dbReference type="ARBA" id="ARBA00004651"/>
    </source>
</evidence>
<accession>A0ABW9FPP3</accession>